<sequence>MNPIKSLLAFKTVYSENKTYLVFSVGRKEAINYTQVQTLESEAYREYFLPFQCTKTANTNKIGYDISGLTALSEYLKTEMRQDQYFEIISGIQKIFSFCQKSHFSYDNLICDPKYMYYHNVLKKVMMIYIPLNNQHYVCDDVPKCLMKMHKCAKNLIITDGNYMNNYEKYLASFQGSSKKRGKNFFSPDSLLHFFNSNHMNGIEKGTGINQSSAPEKAENAGFPINAQIARPQPDDMESSSNTVVRLRKAEAFLTDESGNRYDIENFPFSIGRNKKKDLVIEQPTVSGEHAVISEMGGRYYINDTSSNGTYLNDENNRITSEEIRNGDKLYFDRFCYTFYVTRNDGSDDEESSRTVVVARRHDGSSPAPAKAESSGKALAYLTKNSDNSMIRIMSFPFRSDDVAGMVITCEAVGDRKGLFVENISCSSLDFEGLDITAGSKAELFSGCSLIISGEKYTFNIEN</sequence>
<dbReference type="InterPro" id="IPR008984">
    <property type="entry name" value="SMAD_FHA_dom_sf"/>
</dbReference>
<dbReference type="OrthoDB" id="9783862at2"/>
<evidence type="ECO:0000259" key="1">
    <source>
        <dbReference type="PROSITE" id="PS50006"/>
    </source>
</evidence>
<accession>W7UME8</accession>
<gene>
    <name evidence="2" type="ORF">RF007C_03005</name>
</gene>
<dbReference type="AlphaFoldDB" id="W7UME8"/>
<dbReference type="Proteomes" id="UP000019365">
    <property type="component" value="Unassembled WGS sequence"/>
</dbReference>
<dbReference type="RefSeq" id="WP_051456469.1">
    <property type="nucleotide sequence ID" value="NZ_ATAX01000007.1"/>
</dbReference>
<dbReference type="eggNOG" id="COG1716">
    <property type="taxonomic scope" value="Bacteria"/>
</dbReference>
<dbReference type="EMBL" id="ATAX01000007">
    <property type="protein sequence ID" value="EWM54978.1"/>
    <property type="molecule type" value="Genomic_DNA"/>
</dbReference>
<dbReference type="InterPro" id="IPR000253">
    <property type="entry name" value="FHA_dom"/>
</dbReference>
<dbReference type="PROSITE" id="PS50006">
    <property type="entry name" value="FHA_DOMAIN"/>
    <property type="match status" value="1"/>
</dbReference>
<feature type="domain" description="FHA" evidence="1">
    <location>
        <begin position="269"/>
        <end position="317"/>
    </location>
</feature>
<comment type="caution">
    <text evidence="2">The sequence shown here is derived from an EMBL/GenBank/DDBJ whole genome shotgun (WGS) entry which is preliminary data.</text>
</comment>
<evidence type="ECO:0000313" key="3">
    <source>
        <dbReference type="Proteomes" id="UP000019365"/>
    </source>
</evidence>
<evidence type="ECO:0000313" key="2">
    <source>
        <dbReference type="EMBL" id="EWM54978.1"/>
    </source>
</evidence>
<dbReference type="SMART" id="SM00240">
    <property type="entry name" value="FHA"/>
    <property type="match status" value="1"/>
</dbReference>
<dbReference type="Gene3D" id="2.60.200.20">
    <property type="match status" value="1"/>
</dbReference>
<reference evidence="2 3" key="1">
    <citation type="journal article" date="2014" name="PLoS ONE">
        <title>Rumen cellulosomics: divergent fiber-degrading strategies revealed by comparative genome-wide analysis of six ruminococcal strains.</title>
        <authorList>
            <person name="Dassa B."/>
            <person name="Borovok I."/>
            <person name="Ruimy-Israeli V."/>
            <person name="Lamed R."/>
            <person name="Flint H.J."/>
            <person name="Duncan S.H."/>
            <person name="Henrissat B."/>
            <person name="Coutinho P."/>
            <person name="Morrison M."/>
            <person name="Mosoni P."/>
            <person name="Yeoman C.J."/>
            <person name="White B.A."/>
            <person name="Bayer E.A."/>
        </authorList>
    </citation>
    <scope>NUCLEOTIDE SEQUENCE [LARGE SCALE GENOMIC DNA]</scope>
    <source>
        <strain evidence="2 3">007c</strain>
    </source>
</reference>
<dbReference type="InterPro" id="IPR045962">
    <property type="entry name" value="DUF6382"/>
</dbReference>
<dbReference type="Pfam" id="PF00498">
    <property type="entry name" value="FHA"/>
    <property type="match status" value="1"/>
</dbReference>
<protein>
    <recommendedName>
        <fullName evidence="1">FHA domain-containing protein</fullName>
    </recommendedName>
</protein>
<proteinExistence type="predicted"/>
<name>W7UME8_RUMFL</name>
<keyword evidence="3" id="KW-1185">Reference proteome</keyword>
<dbReference type="SUPFAM" id="SSF49879">
    <property type="entry name" value="SMAD/FHA domain"/>
    <property type="match status" value="1"/>
</dbReference>
<dbReference type="CDD" id="cd00060">
    <property type="entry name" value="FHA"/>
    <property type="match status" value="1"/>
</dbReference>
<dbReference type="Pfam" id="PF19909">
    <property type="entry name" value="DUF6382"/>
    <property type="match status" value="1"/>
</dbReference>
<dbReference type="PATRIC" id="fig|1341157.4.peg.318"/>
<organism evidence="2 3">
    <name type="scientific">Ruminococcus flavefaciens 007c</name>
    <dbReference type="NCBI Taxonomy" id="1341157"/>
    <lineage>
        <taxon>Bacteria</taxon>
        <taxon>Bacillati</taxon>
        <taxon>Bacillota</taxon>
        <taxon>Clostridia</taxon>
        <taxon>Eubacteriales</taxon>
        <taxon>Oscillospiraceae</taxon>
        <taxon>Ruminococcus</taxon>
    </lineage>
</organism>